<evidence type="ECO:0000256" key="3">
    <source>
        <dbReference type="ARBA" id="ARBA00016219"/>
    </source>
</evidence>
<evidence type="ECO:0000313" key="9">
    <source>
        <dbReference type="EMBL" id="MDT0548345.1"/>
    </source>
</evidence>
<organism evidence="9 10">
    <name type="scientific">Streptomyces lonegramiae</name>
    <dbReference type="NCBI Taxonomy" id="3075524"/>
    <lineage>
        <taxon>Bacteria</taxon>
        <taxon>Bacillati</taxon>
        <taxon>Actinomycetota</taxon>
        <taxon>Actinomycetes</taxon>
        <taxon>Kitasatosporales</taxon>
        <taxon>Streptomycetaceae</taxon>
        <taxon>Streptomyces</taxon>
    </lineage>
</organism>
<evidence type="ECO:0000313" key="10">
    <source>
        <dbReference type="Proteomes" id="UP001180754"/>
    </source>
</evidence>
<evidence type="ECO:0000256" key="2">
    <source>
        <dbReference type="ARBA" id="ARBA00012939"/>
    </source>
</evidence>
<gene>
    <name evidence="9" type="ORF">RND15_37485</name>
</gene>
<dbReference type="Gene3D" id="3.40.50.720">
    <property type="entry name" value="NAD(P)-binding Rossmann-like Domain"/>
    <property type="match status" value="1"/>
</dbReference>
<dbReference type="SUPFAM" id="SSF48179">
    <property type="entry name" value="6-phosphogluconate dehydrogenase C-terminal domain-like"/>
    <property type="match status" value="1"/>
</dbReference>
<protein>
    <recommendedName>
        <fullName evidence="3">Mannitol-1-phosphate 5-dehydrogenase</fullName>
        <ecNumber evidence="2">1.1.1.17</ecNumber>
    </recommendedName>
</protein>
<dbReference type="InterPro" id="IPR050988">
    <property type="entry name" value="Mannitol_DH/Oxidoreductase"/>
</dbReference>
<proteinExistence type="inferred from homology"/>
<feature type="domain" description="Mannitol dehydrogenase C-terminal" evidence="8">
    <location>
        <begin position="288"/>
        <end position="412"/>
    </location>
</feature>
<dbReference type="PROSITE" id="PS00974">
    <property type="entry name" value="MANNITOL_DHGENASE"/>
    <property type="match status" value="1"/>
</dbReference>
<dbReference type="PANTHER" id="PTHR43362:SF1">
    <property type="entry name" value="MANNITOL DEHYDROGENASE 2-RELATED"/>
    <property type="match status" value="1"/>
</dbReference>
<dbReference type="EMBL" id="JAVRFD010000026">
    <property type="protein sequence ID" value="MDT0548345.1"/>
    <property type="molecule type" value="Genomic_DNA"/>
</dbReference>
<dbReference type="PRINTS" id="PR00084">
    <property type="entry name" value="MTLDHDRGNASE"/>
</dbReference>
<sequence length="517" mass="54668">MRSTTLPRLGRATVPPAAPVLARPPAETGIVHLGLGNFHRAHQAVHTAAALARADGPWGILGVAGRSTDVVRAMHEQDLRYAVVEISPGRTRVTVPAVHTGALVAAEQPDAVLDALAAPGTAVITMTVTEHGYTFSPRTHGLDLDAPAVRADLRGDAPPRTTIGRIVRGLQRRSRGHARPVTVLSCDNLVGNGELTRRLVREFTEALPAAERDELVPWLESSVAFPGSMVDRIVPATTDAYRDAVAAHLGVRDAVPVPAEPFSMWVMEDRFAAGRPRWEAAGALFTADVEPYELLKLRLLNGTHSLIAYLGALDGRDTIPDAVARPFIAEAARSVLYEEYLPSLTVPADIDLDGYVGQLFDRWANSALGHRTRQVGSDGSVKLRQRVPDPALLQLRAGRMPHHLALTVAAYLCCVAPPAGFSPGPHATAMVDPARKSLAATAERVRASSGAAFVEAVLEGGLLGDGLPEHPAFAARTAELIDIIVRFGPAPAAAEALRATAKAVAPLPVESAGRPGA</sequence>
<dbReference type="RefSeq" id="WP_311728918.1">
    <property type="nucleotide sequence ID" value="NZ_JAVRFD010000026.1"/>
</dbReference>
<accession>A0ABU2XQZ0</accession>
<dbReference type="InterPro" id="IPR008927">
    <property type="entry name" value="6-PGluconate_DH-like_C_sf"/>
</dbReference>
<name>A0ABU2XQZ0_9ACTN</name>
<dbReference type="PANTHER" id="PTHR43362">
    <property type="entry name" value="MANNITOL DEHYDROGENASE DSF1-RELATED"/>
    <property type="match status" value="1"/>
</dbReference>
<keyword evidence="10" id="KW-1185">Reference proteome</keyword>
<keyword evidence="5" id="KW-0520">NAD</keyword>
<dbReference type="SUPFAM" id="SSF51735">
    <property type="entry name" value="NAD(P)-binding Rossmann-fold domains"/>
    <property type="match status" value="1"/>
</dbReference>
<comment type="similarity">
    <text evidence="1">Belongs to the mannitol dehydrogenase family.</text>
</comment>
<evidence type="ECO:0000256" key="4">
    <source>
        <dbReference type="ARBA" id="ARBA00023002"/>
    </source>
</evidence>
<dbReference type="InterPro" id="IPR013118">
    <property type="entry name" value="Mannitol_DH_C"/>
</dbReference>
<dbReference type="InterPro" id="IPR000669">
    <property type="entry name" value="Mannitol_DH"/>
</dbReference>
<dbReference type="Gene3D" id="1.10.1040.10">
    <property type="entry name" value="N-(1-d-carboxylethyl)-l-norvaline Dehydrogenase, domain 2"/>
    <property type="match status" value="1"/>
</dbReference>
<keyword evidence="4 9" id="KW-0560">Oxidoreductase</keyword>
<evidence type="ECO:0000256" key="6">
    <source>
        <dbReference type="ARBA" id="ARBA00048615"/>
    </source>
</evidence>
<evidence type="ECO:0000256" key="5">
    <source>
        <dbReference type="ARBA" id="ARBA00023027"/>
    </source>
</evidence>
<evidence type="ECO:0000259" key="8">
    <source>
        <dbReference type="Pfam" id="PF08125"/>
    </source>
</evidence>
<dbReference type="InterPro" id="IPR023027">
    <property type="entry name" value="Mannitol_DH_CS"/>
</dbReference>
<dbReference type="InterPro" id="IPR013131">
    <property type="entry name" value="Mannitol_DH_N"/>
</dbReference>
<dbReference type="Pfam" id="PF08125">
    <property type="entry name" value="Mannitol_dh_C"/>
    <property type="match status" value="1"/>
</dbReference>
<reference evidence="9" key="1">
    <citation type="submission" date="2024-05" db="EMBL/GenBank/DDBJ databases">
        <title>30 novel species of actinomycetes from the DSMZ collection.</title>
        <authorList>
            <person name="Nouioui I."/>
        </authorList>
    </citation>
    <scope>NUCLEOTIDE SEQUENCE</scope>
    <source>
        <strain evidence="9">DSM 41529</strain>
    </source>
</reference>
<comment type="caution">
    <text evidence="9">The sequence shown here is derived from an EMBL/GenBank/DDBJ whole genome shotgun (WGS) entry which is preliminary data.</text>
</comment>
<dbReference type="InterPro" id="IPR036291">
    <property type="entry name" value="NAD(P)-bd_dom_sf"/>
</dbReference>
<feature type="domain" description="Mannitol dehydrogenase N-terminal" evidence="7">
    <location>
        <begin position="29"/>
        <end position="279"/>
    </location>
</feature>
<dbReference type="EC" id="1.1.1.17" evidence="2"/>
<comment type="catalytic activity">
    <reaction evidence="6">
        <text>D-mannitol 1-phosphate + NAD(+) = beta-D-fructose 6-phosphate + NADH + H(+)</text>
        <dbReference type="Rhea" id="RHEA:19661"/>
        <dbReference type="ChEBI" id="CHEBI:15378"/>
        <dbReference type="ChEBI" id="CHEBI:57540"/>
        <dbReference type="ChEBI" id="CHEBI:57634"/>
        <dbReference type="ChEBI" id="CHEBI:57945"/>
        <dbReference type="ChEBI" id="CHEBI:61381"/>
        <dbReference type="EC" id="1.1.1.17"/>
    </reaction>
</comment>
<evidence type="ECO:0000256" key="1">
    <source>
        <dbReference type="ARBA" id="ARBA00006541"/>
    </source>
</evidence>
<dbReference type="Proteomes" id="UP001180754">
    <property type="component" value="Unassembled WGS sequence"/>
</dbReference>
<dbReference type="GO" id="GO:0016491">
    <property type="term" value="F:oxidoreductase activity"/>
    <property type="evidence" value="ECO:0007669"/>
    <property type="project" value="UniProtKB-KW"/>
</dbReference>
<evidence type="ECO:0000259" key="7">
    <source>
        <dbReference type="Pfam" id="PF01232"/>
    </source>
</evidence>
<dbReference type="InterPro" id="IPR013328">
    <property type="entry name" value="6PGD_dom2"/>
</dbReference>
<dbReference type="Pfam" id="PF01232">
    <property type="entry name" value="Mannitol_dh"/>
    <property type="match status" value="1"/>
</dbReference>